<dbReference type="KEGG" id="bvk:117237438"/>
<keyword evidence="2" id="KW-1185">Reference proteome</keyword>
<name>A0A6J3KYM8_9HYME</name>
<reference evidence="3" key="1">
    <citation type="submission" date="2025-08" db="UniProtKB">
        <authorList>
            <consortium name="RefSeq"/>
        </authorList>
    </citation>
    <scope>IDENTIFICATION</scope>
    <source>
        <tissue evidence="3">Muscle</tissue>
    </source>
</reference>
<evidence type="ECO:0000313" key="2">
    <source>
        <dbReference type="Proteomes" id="UP000504631"/>
    </source>
</evidence>
<evidence type="ECO:0000256" key="1">
    <source>
        <dbReference type="SAM" id="MobiDB-lite"/>
    </source>
</evidence>
<dbReference type="Proteomes" id="UP000504631">
    <property type="component" value="Unplaced"/>
</dbReference>
<evidence type="ECO:0000313" key="3">
    <source>
        <dbReference type="RefSeq" id="XP_033357301.1"/>
    </source>
</evidence>
<proteinExistence type="predicted"/>
<feature type="compositionally biased region" description="Basic and acidic residues" evidence="1">
    <location>
        <begin position="184"/>
        <end position="206"/>
    </location>
</feature>
<organism evidence="2 3">
    <name type="scientific">Bombus vosnesenskii</name>
    <dbReference type="NCBI Taxonomy" id="207650"/>
    <lineage>
        <taxon>Eukaryota</taxon>
        <taxon>Metazoa</taxon>
        <taxon>Ecdysozoa</taxon>
        <taxon>Arthropoda</taxon>
        <taxon>Hexapoda</taxon>
        <taxon>Insecta</taxon>
        <taxon>Pterygota</taxon>
        <taxon>Neoptera</taxon>
        <taxon>Endopterygota</taxon>
        <taxon>Hymenoptera</taxon>
        <taxon>Apocrita</taxon>
        <taxon>Aculeata</taxon>
        <taxon>Apoidea</taxon>
        <taxon>Anthophila</taxon>
        <taxon>Apidae</taxon>
        <taxon>Bombus</taxon>
        <taxon>Pyrobombus</taxon>
    </lineage>
</organism>
<accession>A0A6J3KYM8</accession>
<dbReference type="AlphaFoldDB" id="A0A6J3KYM8"/>
<dbReference type="GeneID" id="117237438"/>
<feature type="region of interest" description="Disordered" evidence="1">
    <location>
        <begin position="178"/>
        <end position="221"/>
    </location>
</feature>
<gene>
    <name evidence="3" type="primary">LOC117237438</name>
</gene>
<protein>
    <submittedName>
        <fullName evidence="3">Uncharacterized protein LOC117237438</fullName>
    </submittedName>
</protein>
<dbReference type="RefSeq" id="XP_033357301.1">
    <property type="nucleotide sequence ID" value="XM_033501410.1"/>
</dbReference>
<sequence length="286" mass="33184">MIEKNEENTDNDNHLDRIRLIANKRTFLEKQFLQVQEEVKICFAQLAQTMYAREKQLLRQSEAIYRQQISLALSSQEILPPSIAILNDRHALEEQIKQFGRIELIGSNTTAVTDLEPYKIEEYQDINKDYVCFDKSIKNTEVIPSNTKTEFSCMTEDENIDDGSTEVKSSNIINLSGNSSHISDFQEKDSEKSVNHSSKIDTESNKNDFNLQTTEDTNDQEIAKNYRNSRSNIIEEQHNSHRHTEQVQQWLDEILLKTEIEPTIHEVEKLPEISDAYVCAKFHLET</sequence>